<proteinExistence type="inferred from homology"/>
<dbReference type="InterPro" id="IPR036010">
    <property type="entry name" value="2Fe-2S_ferredoxin-like_sf"/>
</dbReference>
<dbReference type="GO" id="GO:0009055">
    <property type="term" value="F:electron transfer activity"/>
    <property type="evidence" value="ECO:0007669"/>
    <property type="project" value="InterPro"/>
</dbReference>
<dbReference type="InterPro" id="IPR012675">
    <property type="entry name" value="Beta-grasp_dom_sf"/>
</dbReference>
<keyword evidence="5" id="KW-0249">Electron transport</keyword>
<dbReference type="PROSITE" id="PS00197">
    <property type="entry name" value="2FE2S_FER_1"/>
    <property type="match status" value="1"/>
</dbReference>
<dbReference type="CDD" id="cd00207">
    <property type="entry name" value="fer2"/>
    <property type="match status" value="1"/>
</dbReference>
<dbReference type="OrthoDB" id="235534at2157"/>
<comment type="cofactor">
    <cofactor evidence="8">
        <name>[2Fe-2S] cluster</name>
        <dbReference type="ChEBI" id="CHEBI:190135"/>
    </cofactor>
</comment>
<organism evidence="10 11">
    <name type="scientific">Halocatena pleomorpha</name>
    <dbReference type="NCBI Taxonomy" id="1785090"/>
    <lineage>
        <taxon>Archaea</taxon>
        <taxon>Methanobacteriati</taxon>
        <taxon>Methanobacteriota</taxon>
        <taxon>Stenosarchaea group</taxon>
        <taxon>Halobacteria</taxon>
        <taxon>Halobacteriales</taxon>
        <taxon>Natronomonadaceae</taxon>
        <taxon>Halocatena</taxon>
    </lineage>
</organism>
<dbReference type="InterPro" id="IPR006058">
    <property type="entry name" value="2Fe2S_fd_BS"/>
</dbReference>
<dbReference type="GO" id="GO:0022900">
    <property type="term" value="P:electron transport chain"/>
    <property type="evidence" value="ECO:0007669"/>
    <property type="project" value="InterPro"/>
</dbReference>
<dbReference type="SUPFAM" id="SSF54292">
    <property type="entry name" value="2Fe-2S ferredoxin-like"/>
    <property type="match status" value="1"/>
</dbReference>
<comment type="similarity">
    <text evidence="1">Belongs to the 2Fe2S plant-type ferredoxin family.</text>
</comment>
<accession>A0A3P3RG36</accession>
<protein>
    <submittedName>
        <fullName evidence="10">Ferredoxin</fullName>
    </submittedName>
</protein>
<evidence type="ECO:0000313" key="11">
    <source>
        <dbReference type="Proteomes" id="UP000282322"/>
    </source>
</evidence>
<sequence length="105" mass="11351">MSTDYEVTFEFDGDTTTVTVSDDEYILDAGHEAGLDLPFSCRNGNCTSCVGKLLDGDIDQSDGLALESDQKEDGYALLCSSYPRTDCHIEAGDGIQQELLGLDML</sequence>
<evidence type="ECO:0000259" key="9">
    <source>
        <dbReference type="PROSITE" id="PS51085"/>
    </source>
</evidence>
<evidence type="ECO:0000256" key="8">
    <source>
        <dbReference type="ARBA" id="ARBA00034078"/>
    </source>
</evidence>
<evidence type="ECO:0000256" key="5">
    <source>
        <dbReference type="ARBA" id="ARBA00022982"/>
    </source>
</evidence>
<keyword evidence="11" id="KW-1185">Reference proteome</keyword>
<name>A0A3P3RG36_9EURY</name>
<evidence type="ECO:0000313" key="10">
    <source>
        <dbReference type="EMBL" id="RRJ32487.1"/>
    </source>
</evidence>
<keyword evidence="4" id="KW-0479">Metal-binding</keyword>
<keyword evidence="7" id="KW-0411">Iron-sulfur</keyword>
<dbReference type="AlphaFoldDB" id="A0A3P3RG36"/>
<dbReference type="PANTHER" id="PTHR43112:SF3">
    <property type="entry name" value="FERREDOXIN-2, CHLOROPLASTIC"/>
    <property type="match status" value="1"/>
</dbReference>
<evidence type="ECO:0000256" key="2">
    <source>
        <dbReference type="ARBA" id="ARBA00022448"/>
    </source>
</evidence>
<dbReference type="PROSITE" id="PS51085">
    <property type="entry name" value="2FE2S_FER_2"/>
    <property type="match status" value="1"/>
</dbReference>
<dbReference type="RefSeq" id="WP_124953946.1">
    <property type="nucleotide sequence ID" value="NZ_RRCH01000008.1"/>
</dbReference>
<dbReference type="Proteomes" id="UP000282322">
    <property type="component" value="Unassembled WGS sequence"/>
</dbReference>
<dbReference type="NCBIfam" id="TIGR02008">
    <property type="entry name" value="fdx_plant"/>
    <property type="match status" value="1"/>
</dbReference>
<dbReference type="InterPro" id="IPR010241">
    <property type="entry name" value="Fd_pln"/>
</dbReference>
<feature type="domain" description="2Fe-2S ferredoxin-type" evidence="9">
    <location>
        <begin position="5"/>
        <end position="95"/>
    </location>
</feature>
<dbReference type="EMBL" id="RRCH01000008">
    <property type="protein sequence ID" value="RRJ32487.1"/>
    <property type="molecule type" value="Genomic_DNA"/>
</dbReference>
<dbReference type="Pfam" id="PF00111">
    <property type="entry name" value="Fer2"/>
    <property type="match status" value="1"/>
</dbReference>
<evidence type="ECO:0000256" key="6">
    <source>
        <dbReference type="ARBA" id="ARBA00023004"/>
    </source>
</evidence>
<comment type="caution">
    <text evidence="10">The sequence shown here is derived from an EMBL/GenBank/DDBJ whole genome shotgun (WGS) entry which is preliminary data.</text>
</comment>
<dbReference type="Gene3D" id="3.10.20.30">
    <property type="match status" value="1"/>
</dbReference>
<dbReference type="GO" id="GO:0046872">
    <property type="term" value="F:metal ion binding"/>
    <property type="evidence" value="ECO:0007669"/>
    <property type="project" value="UniProtKB-KW"/>
</dbReference>
<evidence type="ECO:0000256" key="4">
    <source>
        <dbReference type="ARBA" id="ARBA00022723"/>
    </source>
</evidence>
<keyword evidence="2" id="KW-0813">Transport</keyword>
<gene>
    <name evidence="10" type="ORF">EIK79_04480</name>
</gene>
<keyword evidence="6" id="KW-0408">Iron</keyword>
<evidence type="ECO:0000256" key="7">
    <source>
        <dbReference type="ARBA" id="ARBA00023014"/>
    </source>
</evidence>
<reference evidence="10 11" key="1">
    <citation type="submission" date="2018-11" db="EMBL/GenBank/DDBJ databases">
        <title>Taxonoimc description of Halomarina strain SPP-AMP-1.</title>
        <authorList>
            <person name="Pal Y."/>
            <person name="Srinivasana K."/>
            <person name="Verma A."/>
            <person name="Kumar P."/>
        </authorList>
    </citation>
    <scope>NUCLEOTIDE SEQUENCE [LARGE SCALE GENOMIC DNA]</scope>
    <source>
        <strain evidence="10 11">SPP-AMP-1</strain>
    </source>
</reference>
<dbReference type="PANTHER" id="PTHR43112">
    <property type="entry name" value="FERREDOXIN"/>
    <property type="match status" value="1"/>
</dbReference>
<dbReference type="InterPro" id="IPR001041">
    <property type="entry name" value="2Fe-2S_ferredoxin-type"/>
</dbReference>
<evidence type="ECO:0000256" key="3">
    <source>
        <dbReference type="ARBA" id="ARBA00022714"/>
    </source>
</evidence>
<dbReference type="GO" id="GO:0051537">
    <property type="term" value="F:2 iron, 2 sulfur cluster binding"/>
    <property type="evidence" value="ECO:0007669"/>
    <property type="project" value="UniProtKB-KW"/>
</dbReference>
<evidence type="ECO:0000256" key="1">
    <source>
        <dbReference type="ARBA" id="ARBA00007874"/>
    </source>
</evidence>
<keyword evidence="3" id="KW-0001">2Fe-2S</keyword>